<dbReference type="EMBL" id="BTGU01013700">
    <property type="protein sequence ID" value="GMN74996.1"/>
    <property type="molecule type" value="Genomic_DNA"/>
</dbReference>
<reference evidence="1" key="1">
    <citation type="submission" date="2023-07" db="EMBL/GenBank/DDBJ databases">
        <title>draft genome sequence of fig (Ficus carica).</title>
        <authorList>
            <person name="Takahashi T."/>
            <person name="Nishimura K."/>
        </authorList>
    </citation>
    <scope>NUCLEOTIDE SEQUENCE</scope>
</reference>
<protein>
    <submittedName>
        <fullName evidence="1">Uncharacterized protein</fullName>
    </submittedName>
</protein>
<proteinExistence type="predicted"/>
<dbReference type="AlphaFoldDB" id="A0AA88EHT7"/>
<dbReference type="Proteomes" id="UP001187192">
    <property type="component" value="Unassembled WGS sequence"/>
</dbReference>
<comment type="caution">
    <text evidence="1">The sequence shown here is derived from an EMBL/GenBank/DDBJ whole genome shotgun (WGS) entry which is preliminary data.</text>
</comment>
<keyword evidence="2" id="KW-1185">Reference proteome</keyword>
<gene>
    <name evidence="1" type="ORF">TIFTF001_053965</name>
</gene>
<accession>A0AA88EHT7</accession>
<evidence type="ECO:0000313" key="1">
    <source>
        <dbReference type="EMBL" id="GMN74996.1"/>
    </source>
</evidence>
<organism evidence="1 2">
    <name type="scientific">Ficus carica</name>
    <name type="common">Common fig</name>
    <dbReference type="NCBI Taxonomy" id="3494"/>
    <lineage>
        <taxon>Eukaryota</taxon>
        <taxon>Viridiplantae</taxon>
        <taxon>Streptophyta</taxon>
        <taxon>Embryophyta</taxon>
        <taxon>Tracheophyta</taxon>
        <taxon>Spermatophyta</taxon>
        <taxon>Magnoliopsida</taxon>
        <taxon>eudicotyledons</taxon>
        <taxon>Gunneridae</taxon>
        <taxon>Pentapetalae</taxon>
        <taxon>rosids</taxon>
        <taxon>fabids</taxon>
        <taxon>Rosales</taxon>
        <taxon>Moraceae</taxon>
        <taxon>Ficeae</taxon>
        <taxon>Ficus</taxon>
    </lineage>
</organism>
<name>A0AA88EHT7_FICCA</name>
<feature type="non-terminal residue" evidence="1">
    <location>
        <position position="43"/>
    </location>
</feature>
<sequence>MALRVDGIATTNRWLTIGGRGSGSWRLAHALGWSVRRFWQDAE</sequence>
<evidence type="ECO:0000313" key="2">
    <source>
        <dbReference type="Proteomes" id="UP001187192"/>
    </source>
</evidence>